<evidence type="ECO:0000313" key="3">
    <source>
        <dbReference type="Proteomes" id="UP000444721"/>
    </source>
</evidence>
<feature type="region of interest" description="Disordered" evidence="1">
    <location>
        <begin position="1"/>
        <end position="77"/>
    </location>
</feature>
<evidence type="ECO:0000256" key="1">
    <source>
        <dbReference type="SAM" id="MobiDB-lite"/>
    </source>
</evidence>
<feature type="compositionally biased region" description="Acidic residues" evidence="1">
    <location>
        <begin position="47"/>
        <end position="77"/>
    </location>
</feature>
<name>A0A6A5BVG7_NAEFO</name>
<evidence type="ECO:0000313" key="2">
    <source>
        <dbReference type="EMBL" id="KAF0976939.1"/>
    </source>
</evidence>
<dbReference type="EMBL" id="VFQX01000036">
    <property type="protein sequence ID" value="KAF0976939.1"/>
    <property type="molecule type" value="Genomic_DNA"/>
</dbReference>
<keyword evidence="3" id="KW-1185">Reference proteome</keyword>
<dbReference type="GeneID" id="68111452"/>
<comment type="caution">
    <text evidence="2">The sequence shown here is derived from an EMBL/GenBank/DDBJ whole genome shotgun (WGS) entry which is preliminary data.</text>
</comment>
<proteinExistence type="predicted"/>
<dbReference type="RefSeq" id="XP_044561652.1">
    <property type="nucleotide sequence ID" value="XM_044707627.1"/>
</dbReference>
<protein>
    <submittedName>
        <fullName evidence="2">Uncharacterized protein</fullName>
    </submittedName>
</protein>
<feature type="compositionally biased region" description="Basic and acidic residues" evidence="1">
    <location>
        <begin position="1"/>
        <end position="13"/>
    </location>
</feature>
<accession>A0A6A5BVG7</accession>
<reference evidence="2 3" key="1">
    <citation type="journal article" date="2019" name="Sci. Rep.">
        <title>Nanopore sequencing improves the draft genome of the human pathogenic amoeba Naegleria fowleri.</title>
        <authorList>
            <person name="Liechti N."/>
            <person name="Schurch N."/>
            <person name="Bruggmann R."/>
            <person name="Wittwer M."/>
        </authorList>
    </citation>
    <scope>NUCLEOTIDE SEQUENCE [LARGE SCALE GENOMIC DNA]</scope>
    <source>
        <strain evidence="2 3">ATCC 30894</strain>
    </source>
</reference>
<organism evidence="2 3">
    <name type="scientific">Naegleria fowleri</name>
    <name type="common">Brain eating amoeba</name>
    <dbReference type="NCBI Taxonomy" id="5763"/>
    <lineage>
        <taxon>Eukaryota</taxon>
        <taxon>Discoba</taxon>
        <taxon>Heterolobosea</taxon>
        <taxon>Tetramitia</taxon>
        <taxon>Eutetramitia</taxon>
        <taxon>Vahlkampfiidae</taxon>
        <taxon>Naegleria</taxon>
    </lineage>
</organism>
<gene>
    <name evidence="2" type="ORF">FDP41_004234</name>
</gene>
<dbReference type="AlphaFoldDB" id="A0A6A5BVG7"/>
<dbReference type="VEuPathDB" id="AmoebaDB:FDP41_004234"/>
<dbReference type="Proteomes" id="UP000444721">
    <property type="component" value="Unassembled WGS sequence"/>
</dbReference>
<sequence length="77" mass="9087">MSKPSESNDHESSQELVPLNEDDFDQHPTMNDLINERPLKKVKDSYENSEEDQDEEDEEEDEINNTLDETEEEEDDE</sequence>
<feature type="compositionally biased region" description="Basic and acidic residues" evidence="1">
    <location>
        <begin position="34"/>
        <end position="46"/>
    </location>
</feature>